<accession>A0A9W7LDT2</accession>
<feature type="transmembrane region" description="Helical" evidence="2">
    <location>
        <begin position="82"/>
        <end position="105"/>
    </location>
</feature>
<protein>
    <submittedName>
        <fullName evidence="3">Uncharacterized protein</fullName>
    </submittedName>
</protein>
<keyword evidence="4" id="KW-1185">Reference proteome</keyword>
<sequence length="509" mass="55390">MNIPQIPEWTIVLVSLATLGCSLAGVVGPYAGIRYDTDELGAQPVYAWWTLWAQNPIKGMCQGMTQPGQGFYSDCSQTDTNVVQAFSIIACGLLFINALLLVGTFIKKIPRGPSSMVLSLLAGCSAVIVSAIFWFKMNPFVYANSETPCTNIAALLAAAGFTVTECTEYIRYGLWFEVATFVLAFFLFCLHFLHSGLFYCIFCCCAKKPEEEKEEPEVPSNRLLIGTKLKSVWFMCTVFACFSDYVRLYTDQPGTSSDYSLWTTGPLCKEQLPNNFAQAAVVPINFGDCTLTVLSFIAAMSVMAMCFAGLSFICILPSLSYPRTFKRFGLCFTGISTVCSVVLAAVWTTGVDPGRQGLDYCSTLTPAFNLAACKFSWRPGAVFAFVSLGLGAVSFILDSRILTGDGANFCPYASNPKEDELEKGQIEPDESKEDPDEVADEEGPLDSASVLSSDLEIEIEPLQVQEEAATDEPQSPYRVPGSPLGGISRWLRASPKASTDELTDVKLGE</sequence>
<feature type="region of interest" description="Disordered" evidence="1">
    <location>
        <begin position="462"/>
        <end position="509"/>
    </location>
</feature>
<gene>
    <name evidence="3" type="ORF">TrCOL_g11233</name>
</gene>
<evidence type="ECO:0000313" key="4">
    <source>
        <dbReference type="Proteomes" id="UP001165065"/>
    </source>
</evidence>
<feature type="compositionally biased region" description="Acidic residues" evidence="1">
    <location>
        <begin position="427"/>
        <end position="444"/>
    </location>
</feature>
<evidence type="ECO:0000256" key="1">
    <source>
        <dbReference type="SAM" id="MobiDB-lite"/>
    </source>
</evidence>
<name>A0A9W7LDT2_9STRA</name>
<feature type="transmembrane region" description="Helical" evidence="2">
    <location>
        <begin position="293"/>
        <end position="316"/>
    </location>
</feature>
<comment type="caution">
    <text evidence="3">The sequence shown here is derived from an EMBL/GenBank/DDBJ whole genome shotgun (WGS) entry which is preliminary data.</text>
</comment>
<feature type="transmembrane region" description="Helical" evidence="2">
    <location>
        <begin position="328"/>
        <end position="347"/>
    </location>
</feature>
<reference evidence="4" key="1">
    <citation type="journal article" date="2023" name="Commun. Biol.">
        <title>Genome analysis of Parmales, the sister group of diatoms, reveals the evolutionary specialization of diatoms from phago-mixotrophs to photoautotrophs.</title>
        <authorList>
            <person name="Ban H."/>
            <person name="Sato S."/>
            <person name="Yoshikawa S."/>
            <person name="Yamada K."/>
            <person name="Nakamura Y."/>
            <person name="Ichinomiya M."/>
            <person name="Sato N."/>
            <person name="Blanc-Mathieu R."/>
            <person name="Endo H."/>
            <person name="Kuwata A."/>
            <person name="Ogata H."/>
        </authorList>
    </citation>
    <scope>NUCLEOTIDE SEQUENCE [LARGE SCALE GENOMIC DNA]</scope>
</reference>
<feature type="transmembrane region" description="Helical" evidence="2">
    <location>
        <begin position="12"/>
        <end position="33"/>
    </location>
</feature>
<dbReference type="AlphaFoldDB" id="A0A9W7LDT2"/>
<dbReference type="OrthoDB" id="10393459at2759"/>
<keyword evidence="2" id="KW-0472">Membrane</keyword>
<dbReference type="Proteomes" id="UP001165065">
    <property type="component" value="Unassembled WGS sequence"/>
</dbReference>
<evidence type="ECO:0000256" key="2">
    <source>
        <dbReference type="SAM" id="Phobius"/>
    </source>
</evidence>
<dbReference type="EMBL" id="BRYA01000341">
    <property type="protein sequence ID" value="GMI47365.1"/>
    <property type="molecule type" value="Genomic_DNA"/>
</dbReference>
<feature type="transmembrane region" description="Helical" evidence="2">
    <location>
        <begin position="377"/>
        <end position="397"/>
    </location>
</feature>
<organism evidence="3 4">
    <name type="scientific">Triparma columacea</name>
    <dbReference type="NCBI Taxonomy" id="722753"/>
    <lineage>
        <taxon>Eukaryota</taxon>
        <taxon>Sar</taxon>
        <taxon>Stramenopiles</taxon>
        <taxon>Ochrophyta</taxon>
        <taxon>Bolidophyceae</taxon>
        <taxon>Parmales</taxon>
        <taxon>Triparmaceae</taxon>
        <taxon>Triparma</taxon>
    </lineage>
</organism>
<keyword evidence="2" id="KW-0812">Transmembrane</keyword>
<feature type="transmembrane region" description="Helical" evidence="2">
    <location>
        <begin position="178"/>
        <end position="202"/>
    </location>
</feature>
<evidence type="ECO:0000313" key="3">
    <source>
        <dbReference type="EMBL" id="GMI47365.1"/>
    </source>
</evidence>
<feature type="transmembrane region" description="Helical" evidence="2">
    <location>
        <begin position="232"/>
        <end position="250"/>
    </location>
</feature>
<proteinExistence type="predicted"/>
<feature type="region of interest" description="Disordered" evidence="1">
    <location>
        <begin position="418"/>
        <end position="450"/>
    </location>
</feature>
<keyword evidence="2" id="KW-1133">Transmembrane helix</keyword>
<feature type="transmembrane region" description="Helical" evidence="2">
    <location>
        <begin position="117"/>
        <end position="135"/>
    </location>
</feature>